<feature type="compositionally biased region" description="Basic and acidic residues" evidence="4">
    <location>
        <begin position="34"/>
        <end position="46"/>
    </location>
</feature>
<dbReference type="Gene3D" id="2.40.420.20">
    <property type="match status" value="1"/>
</dbReference>
<evidence type="ECO:0000259" key="6">
    <source>
        <dbReference type="Pfam" id="PF25975"/>
    </source>
</evidence>
<comment type="caution">
    <text evidence="7">The sequence shown here is derived from an EMBL/GenBank/DDBJ whole genome shotgun (WGS) entry which is preliminary data.</text>
</comment>
<feature type="domain" description="CusB-like beta-barrel" evidence="5">
    <location>
        <begin position="375"/>
        <end position="452"/>
    </location>
</feature>
<evidence type="ECO:0000256" key="2">
    <source>
        <dbReference type="ARBA" id="ARBA00022448"/>
    </source>
</evidence>
<feature type="region of interest" description="Disordered" evidence="4">
    <location>
        <begin position="32"/>
        <end position="58"/>
    </location>
</feature>
<comment type="similarity">
    <text evidence="1">Belongs to the membrane fusion protein (MFP) (TC 8.A.1) family.</text>
</comment>
<dbReference type="InterPro" id="IPR006143">
    <property type="entry name" value="RND_pump_MFP"/>
</dbReference>
<evidence type="ECO:0000256" key="4">
    <source>
        <dbReference type="SAM" id="MobiDB-lite"/>
    </source>
</evidence>
<dbReference type="Gene3D" id="2.40.30.170">
    <property type="match status" value="1"/>
</dbReference>
<keyword evidence="8" id="KW-1185">Reference proteome</keyword>
<dbReference type="Pfam" id="PF25975">
    <property type="entry name" value="CzcB_C"/>
    <property type="match status" value="1"/>
</dbReference>
<gene>
    <name evidence="7" type="ORF">ACERLL_05545</name>
</gene>
<reference evidence="7 8" key="1">
    <citation type="submission" date="2024-08" db="EMBL/GenBank/DDBJ databases">
        <title>Whole-genome sequencing of halo(alkali)philic microorganisms from hypersaline lakes.</title>
        <authorList>
            <person name="Sorokin D.Y."/>
            <person name="Merkel A.Y."/>
            <person name="Messina E."/>
            <person name="Yakimov M."/>
        </authorList>
    </citation>
    <scope>NUCLEOTIDE SEQUENCE [LARGE SCALE GENOMIC DNA]</scope>
    <source>
        <strain evidence="7 8">Cl-TMA</strain>
    </source>
</reference>
<name>A0ABV4TSN4_9GAMM</name>
<keyword evidence="3" id="KW-0175">Coiled coil</keyword>
<evidence type="ECO:0000313" key="8">
    <source>
        <dbReference type="Proteomes" id="UP001575181"/>
    </source>
</evidence>
<feature type="domain" description="CzcB-like C-terminal circularly permuted SH3-like" evidence="6">
    <location>
        <begin position="461"/>
        <end position="521"/>
    </location>
</feature>
<protein>
    <submittedName>
        <fullName evidence="7">Efflux RND transporter periplasmic adaptor subunit</fullName>
    </submittedName>
</protein>
<feature type="coiled-coil region" evidence="3">
    <location>
        <begin position="264"/>
        <end position="329"/>
    </location>
</feature>
<dbReference type="RefSeq" id="WP_373655071.1">
    <property type="nucleotide sequence ID" value="NZ_JBGUAW010000003.1"/>
</dbReference>
<dbReference type="Gene3D" id="1.10.287.470">
    <property type="entry name" value="Helix hairpin bin"/>
    <property type="match status" value="1"/>
</dbReference>
<sequence>MAMTTEHFFRRPAVLLPGLLAVLLAACDGGAGHSHGEEGRGHDHVAEPGSSAASERPSRVVTRFNDATELFVEYPVLVAGEASRFAAHLTWLDGYQPVDSGRLTVTLNRDGKVVAGFRVGRPTRGGLYTPEVTPREAGTFTMVLTWEEGDRRTVHRLEGVRVYASRAEAPKQLAAGGEGDITFLKEQQWRLPFGTAVATERRLRATVPATGTLQAAPAGDRRVTAPVPGRLQAPEGGFPEAGQQVASGEVLARIVPRLGTGTDLATLRLAVTEAESEYRMARRERRRLEGLLAKDAVPERRVAEARSRARVAQARLEAARQRLAAYQAEKGKGDGPAGVPVLAGAEGRVAELRATPGTQVREGDALMRVVNRRRLWLVARVPEAEASRLKRPTGAWVTPTGHDRALKVDTAAGAHLLSAGQTVDPETRTVPVTFALANPGDLRAGTSAAVRVWTGKGAKSLAVPTAAVQKEAGEAVVYVQTSGEAFARRPVTLGTQEGGYVAVTSGLEPGERVVTQGSYLVRLAASGDTGAGHGHAH</sequence>
<evidence type="ECO:0000256" key="1">
    <source>
        <dbReference type="ARBA" id="ARBA00009477"/>
    </source>
</evidence>
<dbReference type="SUPFAM" id="SSF111369">
    <property type="entry name" value="HlyD-like secretion proteins"/>
    <property type="match status" value="1"/>
</dbReference>
<evidence type="ECO:0000256" key="3">
    <source>
        <dbReference type="SAM" id="Coils"/>
    </source>
</evidence>
<evidence type="ECO:0000259" key="5">
    <source>
        <dbReference type="Pfam" id="PF25954"/>
    </source>
</evidence>
<dbReference type="PANTHER" id="PTHR30097:SF15">
    <property type="entry name" value="CATION EFFLUX SYSTEM PROTEIN CUSB"/>
    <property type="match status" value="1"/>
</dbReference>
<keyword evidence="2" id="KW-0813">Transport</keyword>
<dbReference type="InterPro" id="IPR058792">
    <property type="entry name" value="Beta-barrel_RND_2"/>
</dbReference>
<dbReference type="EMBL" id="JBGUAW010000003">
    <property type="protein sequence ID" value="MFA9460287.1"/>
    <property type="molecule type" value="Genomic_DNA"/>
</dbReference>
<dbReference type="Pfam" id="PF25954">
    <property type="entry name" value="Beta-barrel_RND_2"/>
    <property type="match status" value="1"/>
</dbReference>
<dbReference type="PANTHER" id="PTHR30097">
    <property type="entry name" value="CATION EFFLUX SYSTEM PROTEIN CUSB"/>
    <property type="match status" value="1"/>
</dbReference>
<dbReference type="NCBIfam" id="TIGR01730">
    <property type="entry name" value="RND_mfp"/>
    <property type="match status" value="1"/>
</dbReference>
<proteinExistence type="inferred from homology"/>
<organism evidence="7 8">
    <name type="scientific">Thiohalorhabdus methylotrophus</name>
    <dbReference type="NCBI Taxonomy" id="3242694"/>
    <lineage>
        <taxon>Bacteria</taxon>
        <taxon>Pseudomonadati</taxon>
        <taxon>Pseudomonadota</taxon>
        <taxon>Gammaproteobacteria</taxon>
        <taxon>Thiohalorhabdales</taxon>
        <taxon>Thiohalorhabdaceae</taxon>
        <taxon>Thiohalorhabdus</taxon>
    </lineage>
</organism>
<dbReference type="Proteomes" id="UP001575181">
    <property type="component" value="Unassembled WGS sequence"/>
</dbReference>
<dbReference type="InterPro" id="IPR058649">
    <property type="entry name" value="CzcB_C"/>
</dbReference>
<evidence type="ECO:0000313" key="7">
    <source>
        <dbReference type="EMBL" id="MFA9460287.1"/>
    </source>
</evidence>
<dbReference type="Gene3D" id="2.40.50.100">
    <property type="match status" value="1"/>
</dbReference>
<dbReference type="InterPro" id="IPR051909">
    <property type="entry name" value="MFP_Cation_Efflux"/>
</dbReference>
<accession>A0ABV4TSN4</accession>